<name>A0AAV0DN90_9ASTE</name>
<dbReference type="InterPro" id="IPR025558">
    <property type="entry name" value="DUF4283"/>
</dbReference>
<dbReference type="Proteomes" id="UP001152523">
    <property type="component" value="Unassembled WGS sequence"/>
</dbReference>
<dbReference type="InterPro" id="IPR040256">
    <property type="entry name" value="At4g02000-like"/>
</dbReference>
<proteinExistence type="predicted"/>
<evidence type="ECO:0000259" key="1">
    <source>
        <dbReference type="Pfam" id="PF14111"/>
    </source>
</evidence>
<gene>
    <name evidence="2" type="ORF">CEPIT_LOCUS17322</name>
</gene>
<keyword evidence="3" id="KW-1185">Reference proteome</keyword>
<dbReference type="AlphaFoldDB" id="A0AAV0DN90"/>
<comment type="caution">
    <text evidence="2">The sequence shown here is derived from an EMBL/GenBank/DDBJ whole genome shotgun (WGS) entry which is preliminary data.</text>
</comment>
<evidence type="ECO:0000313" key="3">
    <source>
        <dbReference type="Proteomes" id="UP001152523"/>
    </source>
</evidence>
<feature type="domain" description="DUF4283" evidence="1">
    <location>
        <begin position="31"/>
        <end position="104"/>
    </location>
</feature>
<dbReference type="Pfam" id="PF14111">
    <property type="entry name" value="DUF4283"/>
    <property type="match status" value="1"/>
</dbReference>
<evidence type="ECO:0000313" key="2">
    <source>
        <dbReference type="EMBL" id="CAH9105748.1"/>
    </source>
</evidence>
<accession>A0AAV0DN90</accession>
<organism evidence="2 3">
    <name type="scientific">Cuscuta epithymum</name>
    <dbReference type="NCBI Taxonomy" id="186058"/>
    <lineage>
        <taxon>Eukaryota</taxon>
        <taxon>Viridiplantae</taxon>
        <taxon>Streptophyta</taxon>
        <taxon>Embryophyta</taxon>
        <taxon>Tracheophyta</taxon>
        <taxon>Spermatophyta</taxon>
        <taxon>Magnoliopsida</taxon>
        <taxon>eudicotyledons</taxon>
        <taxon>Gunneridae</taxon>
        <taxon>Pentapetalae</taxon>
        <taxon>asterids</taxon>
        <taxon>lamiids</taxon>
        <taxon>Solanales</taxon>
        <taxon>Convolvulaceae</taxon>
        <taxon>Cuscuteae</taxon>
        <taxon>Cuscuta</taxon>
        <taxon>Cuscuta subgen. Cuscuta</taxon>
    </lineage>
</organism>
<dbReference type="EMBL" id="CAMAPF010000132">
    <property type="protein sequence ID" value="CAH9105748.1"/>
    <property type="molecule type" value="Genomic_DNA"/>
</dbReference>
<dbReference type="PANTHER" id="PTHR31286">
    <property type="entry name" value="GLYCINE-RICH CELL WALL STRUCTURAL PROTEIN 1.8-LIKE"/>
    <property type="match status" value="1"/>
</dbReference>
<reference evidence="2" key="1">
    <citation type="submission" date="2022-07" db="EMBL/GenBank/DDBJ databases">
        <authorList>
            <person name="Macas J."/>
            <person name="Novak P."/>
            <person name="Neumann P."/>
        </authorList>
    </citation>
    <scope>NUCLEOTIDE SEQUENCE</scope>
</reference>
<sequence length="163" mass="18853">MKISEETEELDLDEEVVDEDAAVEIRPTFPVVGAVLTDRRIKFQIFKNLMASLWRPGKGVSIKEIHEKKYLFTFDHSVDMKRVLDGGPWSFEKNLLILKEVKPDDIPLKIELNETKFWVQVHNVSYSLMNLCTARGVGNYIGIFVKYDMMMITLRGNEKLICV</sequence>
<dbReference type="PANTHER" id="PTHR31286:SF153">
    <property type="entry name" value="DUF4283 DOMAIN PROTEIN"/>
    <property type="match status" value="1"/>
</dbReference>
<protein>
    <recommendedName>
        <fullName evidence="1">DUF4283 domain-containing protein</fullName>
    </recommendedName>
</protein>